<protein>
    <submittedName>
        <fullName evidence="3">Tetratricopeptide repeat protein</fullName>
    </submittedName>
</protein>
<evidence type="ECO:0000313" key="4">
    <source>
        <dbReference type="Proteomes" id="UP000265882"/>
    </source>
</evidence>
<keyword evidence="1" id="KW-0802">TPR repeat</keyword>
<dbReference type="Pfam" id="PF13374">
    <property type="entry name" value="TPR_10"/>
    <property type="match status" value="1"/>
</dbReference>
<evidence type="ECO:0000256" key="2">
    <source>
        <dbReference type="SAM" id="Phobius"/>
    </source>
</evidence>
<gene>
    <name evidence="3" type="ORF">C4520_12950</name>
</gene>
<dbReference type="SMART" id="SM00028">
    <property type="entry name" value="TPR"/>
    <property type="match status" value="7"/>
</dbReference>
<comment type="caution">
    <text evidence="3">The sequence shown here is derived from an EMBL/GenBank/DDBJ whole genome shotgun (WGS) entry which is preliminary data.</text>
</comment>
<dbReference type="SUPFAM" id="SSF48452">
    <property type="entry name" value="TPR-like"/>
    <property type="match status" value="3"/>
</dbReference>
<dbReference type="InterPro" id="IPR019734">
    <property type="entry name" value="TPR_rpt"/>
</dbReference>
<dbReference type="Pfam" id="PF13424">
    <property type="entry name" value="TPR_12"/>
    <property type="match status" value="2"/>
</dbReference>
<keyword evidence="2" id="KW-1133">Transmembrane helix</keyword>
<evidence type="ECO:0000313" key="3">
    <source>
        <dbReference type="EMBL" id="RJP19436.1"/>
    </source>
</evidence>
<organism evidence="3 4">
    <name type="scientific">Abyssobacteria bacterium (strain SURF_5)</name>
    <dbReference type="NCBI Taxonomy" id="2093360"/>
    <lineage>
        <taxon>Bacteria</taxon>
        <taxon>Pseudomonadati</taxon>
        <taxon>Candidatus Hydrogenedentota</taxon>
        <taxon>Candidatus Abyssobacteria</taxon>
    </lineage>
</organism>
<sequence length="490" mass="54811">MIPKLLIILTGLFGFIAAVLGLHLTLGKAGYPEFALKFFPFLIKAKGKEGYLLFFLIVIIFFGYLSNTAREYLEVEKKPSLQESQDTSGARILKASSTTFQMEVDAAAEDAKARAAKYFDAAECMFQEKEYRDAAENYRRSIQVLPTMSGYLNLGLSQMYITDYSSAKNSFLIGLDIAKSKHEAYQATFLSNLGIIYMHLGNLEKALEYHRLALEIYERLKDALGQANQIGNIGNVHKFLGNLEKALESHQTALQIFRVIENLEGQAIALSNIGSVHERFGNLDESLKFNRQAISLYRKIDNPIGLANALYSTGIIYWYKALALPAGQQKNLLDQAAEAHQEALIIYEKIGNLTGKAKALACIGLITTYRGNEKEGVPILQEALHICDSLDDLDTVSEIHCTIGYVYMNVGRLDEALEYLENARHLSEKIDDPKGKADALLNIGVIYFRKNEKEEAFTILKEAQKICQQYGFKGKSEEIQNTISRFAAES</sequence>
<dbReference type="Gene3D" id="1.25.40.10">
    <property type="entry name" value="Tetratricopeptide repeat domain"/>
    <property type="match status" value="2"/>
</dbReference>
<accession>A0A3A4NN01</accession>
<dbReference type="InterPro" id="IPR011990">
    <property type="entry name" value="TPR-like_helical_dom_sf"/>
</dbReference>
<dbReference type="PANTHER" id="PTHR10098:SF108">
    <property type="entry name" value="TETRATRICOPEPTIDE REPEAT PROTEIN 28"/>
    <property type="match status" value="1"/>
</dbReference>
<evidence type="ECO:0000256" key="1">
    <source>
        <dbReference type="PROSITE-ProRule" id="PRU00339"/>
    </source>
</evidence>
<dbReference type="EMBL" id="QZKU01000090">
    <property type="protein sequence ID" value="RJP19436.1"/>
    <property type="molecule type" value="Genomic_DNA"/>
</dbReference>
<dbReference type="PROSITE" id="PS50005">
    <property type="entry name" value="TPR"/>
    <property type="match status" value="4"/>
</dbReference>
<keyword evidence="2" id="KW-0472">Membrane</keyword>
<feature type="repeat" description="TPR" evidence="1">
    <location>
        <begin position="187"/>
        <end position="220"/>
    </location>
</feature>
<feature type="repeat" description="TPR" evidence="1">
    <location>
        <begin position="115"/>
        <end position="148"/>
    </location>
</feature>
<feature type="transmembrane region" description="Helical" evidence="2">
    <location>
        <begin position="51"/>
        <end position="69"/>
    </location>
</feature>
<proteinExistence type="predicted"/>
<reference evidence="3 4" key="1">
    <citation type="journal article" date="2017" name="ISME J.">
        <title>Energy and carbon metabolisms in a deep terrestrial subsurface fluid microbial community.</title>
        <authorList>
            <person name="Momper L."/>
            <person name="Jungbluth S.P."/>
            <person name="Lee M.D."/>
            <person name="Amend J.P."/>
        </authorList>
    </citation>
    <scope>NUCLEOTIDE SEQUENCE [LARGE SCALE GENOMIC DNA]</scope>
    <source>
        <strain evidence="3">SURF_5</strain>
    </source>
</reference>
<dbReference type="PANTHER" id="PTHR10098">
    <property type="entry name" value="RAPSYN-RELATED"/>
    <property type="match status" value="1"/>
</dbReference>
<feature type="repeat" description="TPR" evidence="1">
    <location>
        <begin position="437"/>
        <end position="470"/>
    </location>
</feature>
<keyword evidence="2" id="KW-0812">Transmembrane</keyword>
<dbReference type="AlphaFoldDB" id="A0A3A4NN01"/>
<dbReference type="Proteomes" id="UP000265882">
    <property type="component" value="Unassembled WGS sequence"/>
</dbReference>
<name>A0A3A4NN01_ABYX5</name>
<feature type="repeat" description="TPR" evidence="1">
    <location>
        <begin position="397"/>
        <end position="430"/>
    </location>
</feature>